<dbReference type="RefSeq" id="XP_028463777.1">
    <property type="nucleotide sequence ID" value="XM_028610663.1"/>
</dbReference>
<sequence>MTTTNPDQALRESKPPATDPFTYLTIIGEVLSPKVLPTLHEILQDAQLTQEIGWDLVGMLVPVQGSEQCLRAIAQLGNPREVIIKVLEALEQAVEKSDQDEADEADEEKNQIVTRTFVTLLGMLSILHSRLKVRQPSRFVHSTLQAVLRAYRPHNSEMTAAVIGLVRSLWGEKRPPLPNRQSSTKTMDTPFTHPDATENAPDPEAMQTEEPASSEPALVKRLLQSFITCVVEAYVNASSLEWGSRLLEFYNPEKVVFRKSVLRAFKDDDTLQARDALVGQLVATAGDLGLSTVDSLAPQDIFEGPVVTEPLAGELDYSAGPDGIALSTGGIWCLIGYWIFAREVFDADHDQIQMSMIPDLFNVLRRFIGEEDSEGQIRKNPGTAEALLVIGLWLDNAKRVAGGKAETADFMPYHHQLTLISVFHPSLSVRNVATTLAGIVLHSDPDPQDRLKILEDLLENCVFSALQASAVSWLREEMLVARETKASNPFSSKEVINVLQHLLFPDLTQLNEEAVSEVWEFWAQNHPYHLQVASFAYLLFNGEDFKGNIPEGLGPLARDRYAEPLLKAGRRLRKALEDKELDDMGMGTEALMQLDILAHQLGALKF</sequence>
<evidence type="ECO:0000313" key="2">
    <source>
        <dbReference type="EMBL" id="ROT35971.1"/>
    </source>
</evidence>
<organism evidence="2 3">
    <name type="scientific">Sodiomyces alkalinus (strain CBS 110278 / VKM F-3762 / F11)</name>
    <name type="common">Alkaliphilic filamentous fungus</name>
    <dbReference type="NCBI Taxonomy" id="1314773"/>
    <lineage>
        <taxon>Eukaryota</taxon>
        <taxon>Fungi</taxon>
        <taxon>Dikarya</taxon>
        <taxon>Ascomycota</taxon>
        <taxon>Pezizomycotina</taxon>
        <taxon>Sordariomycetes</taxon>
        <taxon>Hypocreomycetidae</taxon>
        <taxon>Glomerellales</taxon>
        <taxon>Plectosphaerellaceae</taxon>
        <taxon>Sodiomyces</taxon>
    </lineage>
</organism>
<keyword evidence="3" id="KW-1185">Reference proteome</keyword>
<dbReference type="PANTHER" id="PTHR28020:SF1">
    <property type="entry name" value="YAP1-BINDING PROTEIN 1-RELATED"/>
    <property type="match status" value="1"/>
</dbReference>
<dbReference type="STRING" id="1314773.A0A3N2PN57"/>
<proteinExistence type="predicted"/>
<dbReference type="PANTHER" id="PTHR28020">
    <property type="entry name" value="YAP1-BINDING PROTEIN 1-RELATED"/>
    <property type="match status" value="1"/>
</dbReference>
<dbReference type="InterPro" id="IPR040347">
    <property type="entry name" value="YBP1/2"/>
</dbReference>
<feature type="compositionally biased region" description="Polar residues" evidence="1">
    <location>
        <begin position="179"/>
        <end position="189"/>
    </location>
</feature>
<evidence type="ECO:0000313" key="3">
    <source>
        <dbReference type="Proteomes" id="UP000272025"/>
    </source>
</evidence>
<accession>A0A3N2PN57</accession>
<gene>
    <name evidence="2" type="ORF">SODALDRAFT_328352</name>
</gene>
<reference evidence="2 3" key="1">
    <citation type="journal article" date="2018" name="Mol. Ecol.">
        <title>The obligate alkalophilic soda-lake fungus Sodiomyces alkalinus has shifted to a protein diet.</title>
        <authorList>
            <person name="Grum-Grzhimaylo A.A."/>
            <person name="Falkoski D.L."/>
            <person name="van den Heuvel J."/>
            <person name="Valero-Jimenez C.A."/>
            <person name="Min B."/>
            <person name="Choi I.G."/>
            <person name="Lipzen A."/>
            <person name="Daum C.G."/>
            <person name="Aanen D.K."/>
            <person name="Tsang A."/>
            <person name="Henrissat B."/>
            <person name="Bilanenko E.N."/>
            <person name="de Vries R.P."/>
            <person name="van Kan J.A.L."/>
            <person name="Grigoriev I.V."/>
            <person name="Debets A.J.M."/>
        </authorList>
    </citation>
    <scope>NUCLEOTIDE SEQUENCE [LARGE SCALE GENOMIC DNA]</scope>
    <source>
        <strain evidence="2 3">F11</strain>
    </source>
</reference>
<dbReference type="GO" id="GO:0034599">
    <property type="term" value="P:cellular response to oxidative stress"/>
    <property type="evidence" value="ECO:0007669"/>
    <property type="project" value="InterPro"/>
</dbReference>
<dbReference type="Pfam" id="PF08568">
    <property type="entry name" value="Kinetochor_Ybp2"/>
    <property type="match status" value="1"/>
</dbReference>
<dbReference type="GeneID" id="39579141"/>
<dbReference type="Proteomes" id="UP000272025">
    <property type="component" value="Unassembled WGS sequence"/>
</dbReference>
<name>A0A3N2PN57_SODAK</name>
<dbReference type="AlphaFoldDB" id="A0A3N2PN57"/>
<dbReference type="OrthoDB" id="5396786at2759"/>
<feature type="region of interest" description="Disordered" evidence="1">
    <location>
        <begin position="174"/>
        <end position="214"/>
    </location>
</feature>
<dbReference type="InterPro" id="IPR013877">
    <property type="entry name" value="YAP-bd/ALF4/Glomulin"/>
</dbReference>
<dbReference type="GO" id="GO:0005737">
    <property type="term" value="C:cytoplasm"/>
    <property type="evidence" value="ECO:0007669"/>
    <property type="project" value="TreeGrafter"/>
</dbReference>
<evidence type="ECO:0000256" key="1">
    <source>
        <dbReference type="SAM" id="MobiDB-lite"/>
    </source>
</evidence>
<dbReference type="EMBL" id="ML119060">
    <property type="protein sequence ID" value="ROT35971.1"/>
    <property type="molecule type" value="Genomic_DNA"/>
</dbReference>
<protein>
    <submittedName>
        <fullName evidence="2">DUF1760-domain-containing protein</fullName>
    </submittedName>
</protein>